<dbReference type="GO" id="GO:0031966">
    <property type="term" value="C:mitochondrial membrane"/>
    <property type="evidence" value="ECO:0007669"/>
    <property type="project" value="UniProtKB-SubCell"/>
</dbReference>
<evidence type="ECO:0000256" key="14">
    <source>
        <dbReference type="ARBA" id="ARBA00022843"/>
    </source>
</evidence>
<dbReference type="GO" id="GO:0005615">
    <property type="term" value="C:extracellular space"/>
    <property type="evidence" value="ECO:0007669"/>
    <property type="project" value="TreeGrafter"/>
</dbReference>
<keyword evidence="15" id="KW-0496">Mitochondrion</keyword>
<evidence type="ECO:0000256" key="22">
    <source>
        <dbReference type="RuleBase" id="RU000629"/>
    </source>
</evidence>
<feature type="chain" id="PRO_5021305566" description="Clusterin" evidence="24">
    <location>
        <begin position="20"/>
        <end position="405"/>
    </location>
</feature>
<feature type="coiled-coil region" evidence="23">
    <location>
        <begin position="37"/>
        <end position="88"/>
    </location>
</feature>
<reference evidence="27 28" key="1">
    <citation type="submission" date="2018-11" db="EMBL/GenBank/DDBJ databases">
        <title>Haplotype-resolved cattle genomes.</title>
        <authorList>
            <person name="Low W.Y."/>
            <person name="Tearle R."/>
            <person name="Bickhart D.M."/>
            <person name="Rosen B.D."/>
            <person name="Koren S."/>
            <person name="Rhie A."/>
            <person name="Hiendleder S."/>
            <person name="Phillippy A.M."/>
            <person name="Smith T.P.L."/>
            <person name="Williams J.L."/>
        </authorList>
    </citation>
    <scope>NUCLEOTIDE SEQUENCE [LARGE SCALE GENOMIC DNA]</scope>
</reference>
<dbReference type="Ensembl" id="ENSBIXT00000031315.1">
    <property type="protein sequence ID" value="ENSBIXP00000038366.1"/>
    <property type="gene ID" value="ENSBIXG00000022175.1"/>
</dbReference>
<evidence type="ECO:0000256" key="7">
    <source>
        <dbReference type="ARBA" id="ARBA00004613"/>
    </source>
</evidence>
<dbReference type="PROSITE" id="PS00492">
    <property type="entry name" value="CLUSTERIN_1"/>
    <property type="match status" value="1"/>
</dbReference>
<evidence type="ECO:0000256" key="8">
    <source>
        <dbReference type="ARBA" id="ARBA00010069"/>
    </source>
</evidence>
<keyword evidence="11" id="KW-0964">Secreted</keyword>
<keyword evidence="20" id="KW-0539">Nucleus</keyword>
<evidence type="ECO:0000256" key="15">
    <source>
        <dbReference type="ARBA" id="ARBA00023128"/>
    </source>
</evidence>
<dbReference type="GO" id="GO:0005634">
    <property type="term" value="C:nucleus"/>
    <property type="evidence" value="ECO:0007669"/>
    <property type="project" value="UniProtKB-SubCell"/>
</dbReference>
<dbReference type="SMART" id="SM00030">
    <property type="entry name" value="CLb"/>
    <property type="match status" value="1"/>
</dbReference>
<evidence type="ECO:0000256" key="11">
    <source>
        <dbReference type="ARBA" id="ARBA00022525"/>
    </source>
</evidence>
<dbReference type="InterPro" id="IPR016015">
    <property type="entry name" value="Clusterin_C"/>
</dbReference>
<comment type="subcellular location">
    <subcellularLocation>
        <location evidence="5">Cytoplasm</location>
        <location evidence="5">Cytosol</location>
    </subcellularLocation>
    <subcellularLocation>
        <location evidence="6">Cytoplasm</location>
        <location evidence="6">Perinuclear region</location>
    </subcellularLocation>
    <subcellularLocation>
        <location evidence="3">Cytoplasmic vesicle</location>
        <location evidence="3">Secretory vesicle</location>
        <location evidence="3">Chromaffin granule</location>
    </subcellularLocation>
    <subcellularLocation>
        <location evidence="2">Endoplasmic reticulum</location>
    </subcellularLocation>
    <subcellularLocation>
        <location evidence="4">Mitochondrion membrane</location>
        <topology evidence="4">Peripheral membrane protein</topology>
        <orientation evidence="4">Cytoplasmic side</orientation>
    </subcellularLocation>
    <subcellularLocation>
        <location evidence="1">Nucleus</location>
    </subcellularLocation>
    <subcellularLocation>
        <location evidence="7">Secreted</location>
    </subcellularLocation>
</comment>
<name>A0A4W2ENQ1_BOBOX</name>
<evidence type="ECO:0000256" key="5">
    <source>
        <dbReference type="ARBA" id="ARBA00004514"/>
    </source>
</evidence>
<sequence length="405" mass="47108">MKTLLLLMGLLLSWESGWAISDKELQEMSTEGSKYVNKEIKNALKEVKQIKTQIEQTNEERKLLLSSLEEAKKKKEDALNDTRDSENKLKASQGVCNETMTALWEECKPCLKQTCMKFYARVCRSGSGLVGHQLEEFLNQSSPFYFWINGDRIDSLMENDREQSHVMDVMEDSFTRASSIMDELFQDRFFLRRPQDTQYYSPFSSFPRGSLFFNPKSRFARNVMPFPLLEPFNFHDVFQPFYDMIHQAQQAMDAHLQRTPYHFPTMEFTDCSASNPTQTLLRQQLNASLQLAEKFSRLYDQLLQSYQQKMLNTSALLKQLNEQFTWVSQLANLTQSDDQHYLQVFTVNSHNSDPSIPSGLTKVIVKLFNSFPITVTVPQEVSSPNFMENVAEKALQQYRRKSQEE</sequence>
<dbReference type="InterPro" id="IPR016014">
    <property type="entry name" value="Clusterin_N"/>
</dbReference>
<evidence type="ECO:0000256" key="1">
    <source>
        <dbReference type="ARBA" id="ARBA00004123"/>
    </source>
</evidence>
<feature type="signal peptide" evidence="24">
    <location>
        <begin position="1"/>
        <end position="19"/>
    </location>
</feature>
<keyword evidence="16" id="KW-0472">Membrane</keyword>
<keyword evidence="13" id="KW-0256">Endoplasmic reticulum</keyword>
<keyword evidence="19" id="KW-0143">Chaperone</keyword>
<evidence type="ECO:0000256" key="16">
    <source>
        <dbReference type="ARBA" id="ARBA00023136"/>
    </source>
</evidence>
<dbReference type="PANTHER" id="PTHR10970">
    <property type="entry name" value="CLUSTERIN"/>
    <property type="match status" value="1"/>
</dbReference>
<dbReference type="GO" id="GO:0005829">
    <property type="term" value="C:cytosol"/>
    <property type="evidence" value="ECO:0007669"/>
    <property type="project" value="UniProtKB-SubCell"/>
</dbReference>
<evidence type="ECO:0000313" key="28">
    <source>
        <dbReference type="Proteomes" id="UP000314981"/>
    </source>
</evidence>
<dbReference type="AlphaFoldDB" id="A0A4W2ENQ1"/>
<feature type="domain" description="Clusterin N-terminal" evidence="25">
    <location>
        <begin position="17"/>
        <end position="221"/>
    </location>
</feature>
<evidence type="ECO:0000256" key="4">
    <source>
        <dbReference type="ARBA" id="ARBA00004346"/>
    </source>
</evidence>
<keyword evidence="28" id="KW-1185">Reference proteome</keyword>
<evidence type="ECO:0000256" key="20">
    <source>
        <dbReference type="ARBA" id="ARBA00023242"/>
    </source>
</evidence>
<dbReference type="PANTHER" id="PTHR10970:SF1">
    <property type="entry name" value="CLUSTERIN"/>
    <property type="match status" value="1"/>
</dbReference>
<keyword evidence="17" id="KW-1015">Disulfide bond</keyword>
<comment type="similarity">
    <text evidence="8 22">Belongs to the clusterin family.</text>
</comment>
<dbReference type="Pfam" id="PF01093">
    <property type="entry name" value="Clusterin"/>
    <property type="match status" value="2"/>
</dbReference>
<evidence type="ECO:0000256" key="9">
    <source>
        <dbReference type="ARBA" id="ARBA00020334"/>
    </source>
</evidence>
<evidence type="ECO:0000256" key="24">
    <source>
        <dbReference type="SAM" id="SignalP"/>
    </source>
</evidence>
<organism evidence="27 28">
    <name type="scientific">Bos indicus x Bos taurus</name>
    <name type="common">Hybrid cattle</name>
    <dbReference type="NCBI Taxonomy" id="30522"/>
    <lineage>
        <taxon>Eukaryota</taxon>
        <taxon>Metazoa</taxon>
        <taxon>Chordata</taxon>
        <taxon>Craniata</taxon>
        <taxon>Vertebrata</taxon>
        <taxon>Euteleostomi</taxon>
        <taxon>Mammalia</taxon>
        <taxon>Eutheria</taxon>
        <taxon>Laurasiatheria</taxon>
        <taxon>Artiodactyla</taxon>
        <taxon>Ruminantia</taxon>
        <taxon>Pecora</taxon>
        <taxon>Bovidae</taxon>
        <taxon>Bovinae</taxon>
        <taxon>Bos</taxon>
    </lineage>
</organism>
<dbReference type="Proteomes" id="UP000314981">
    <property type="component" value="Chromosome 8"/>
</dbReference>
<evidence type="ECO:0000256" key="21">
    <source>
        <dbReference type="ARBA" id="ARBA00023329"/>
    </source>
</evidence>
<keyword evidence="21" id="KW-0968">Cytoplasmic vesicle</keyword>
<feature type="domain" description="Clusterin C-terminal" evidence="26">
    <location>
        <begin position="222"/>
        <end position="399"/>
    </location>
</feature>
<dbReference type="GO" id="GO:0042583">
    <property type="term" value="C:chromaffin granule"/>
    <property type="evidence" value="ECO:0007669"/>
    <property type="project" value="UniProtKB-SubCell"/>
</dbReference>
<evidence type="ECO:0000256" key="23">
    <source>
        <dbReference type="SAM" id="Coils"/>
    </source>
</evidence>
<evidence type="ECO:0000256" key="12">
    <source>
        <dbReference type="ARBA" id="ARBA00022729"/>
    </source>
</evidence>
<evidence type="ECO:0000256" key="18">
    <source>
        <dbReference type="ARBA" id="ARBA00023180"/>
    </source>
</evidence>
<accession>A0A4W2ENQ1</accession>
<keyword evidence="14" id="KW-0832">Ubl conjugation</keyword>
<dbReference type="GO" id="GO:0032436">
    <property type="term" value="P:positive regulation of proteasomal ubiquitin-dependent protein catabolic process"/>
    <property type="evidence" value="ECO:0007669"/>
    <property type="project" value="TreeGrafter"/>
</dbReference>
<proteinExistence type="inferred from homology"/>
<dbReference type="InterPro" id="IPR000753">
    <property type="entry name" value="Clusterin-like"/>
</dbReference>
<dbReference type="GO" id="GO:0048471">
    <property type="term" value="C:perinuclear region of cytoplasm"/>
    <property type="evidence" value="ECO:0007669"/>
    <property type="project" value="UniProtKB-SubCell"/>
</dbReference>
<keyword evidence="23" id="KW-0175">Coiled coil</keyword>
<evidence type="ECO:0000256" key="6">
    <source>
        <dbReference type="ARBA" id="ARBA00004556"/>
    </source>
</evidence>
<dbReference type="GO" id="GO:0005783">
    <property type="term" value="C:endoplasmic reticulum"/>
    <property type="evidence" value="ECO:0007669"/>
    <property type="project" value="UniProtKB-SubCell"/>
</dbReference>
<evidence type="ECO:0000313" key="27">
    <source>
        <dbReference type="Ensembl" id="ENSBIXP00000038366.1"/>
    </source>
</evidence>
<dbReference type="GO" id="GO:0051787">
    <property type="term" value="F:misfolded protein binding"/>
    <property type="evidence" value="ECO:0007669"/>
    <property type="project" value="TreeGrafter"/>
</dbReference>
<protein>
    <recommendedName>
        <fullName evidence="9 22">Clusterin</fullName>
    </recommendedName>
</protein>
<dbReference type="InterPro" id="IPR033986">
    <property type="entry name" value="Clusterin_CS"/>
</dbReference>
<evidence type="ECO:0000256" key="10">
    <source>
        <dbReference type="ARBA" id="ARBA00022490"/>
    </source>
</evidence>
<evidence type="ECO:0000256" key="19">
    <source>
        <dbReference type="ARBA" id="ARBA00023186"/>
    </source>
</evidence>
<gene>
    <name evidence="27" type="primary">CLU</name>
</gene>
<evidence type="ECO:0000256" key="13">
    <source>
        <dbReference type="ARBA" id="ARBA00022824"/>
    </source>
</evidence>
<evidence type="ECO:0000256" key="2">
    <source>
        <dbReference type="ARBA" id="ARBA00004240"/>
    </source>
</evidence>
<keyword evidence="12 24" id="KW-0732">Signal</keyword>
<reference evidence="27" key="3">
    <citation type="submission" date="2025-09" db="UniProtKB">
        <authorList>
            <consortium name="Ensembl"/>
        </authorList>
    </citation>
    <scope>IDENTIFICATION</scope>
</reference>
<evidence type="ECO:0000256" key="3">
    <source>
        <dbReference type="ARBA" id="ARBA00004248"/>
    </source>
</evidence>
<evidence type="ECO:0000259" key="25">
    <source>
        <dbReference type="SMART" id="SM00030"/>
    </source>
</evidence>
<keyword evidence="10" id="KW-0963">Cytoplasm</keyword>
<dbReference type="GO" id="GO:0042981">
    <property type="term" value="P:regulation of apoptotic process"/>
    <property type="evidence" value="ECO:0007669"/>
    <property type="project" value="TreeGrafter"/>
</dbReference>
<reference evidence="27" key="2">
    <citation type="submission" date="2025-08" db="UniProtKB">
        <authorList>
            <consortium name="Ensembl"/>
        </authorList>
    </citation>
    <scope>IDENTIFICATION</scope>
</reference>
<dbReference type="SMART" id="SM00035">
    <property type="entry name" value="CLa"/>
    <property type="match status" value="1"/>
</dbReference>
<keyword evidence="18" id="KW-0325">Glycoprotein</keyword>
<evidence type="ECO:0000259" key="26">
    <source>
        <dbReference type="SMART" id="SM00035"/>
    </source>
</evidence>
<evidence type="ECO:0000256" key="17">
    <source>
        <dbReference type="ARBA" id="ARBA00023157"/>
    </source>
</evidence>